<keyword evidence="3" id="KW-0378">Hydrolase</keyword>
<dbReference type="Pfam" id="PF05199">
    <property type="entry name" value="GMC_oxred_C"/>
    <property type="match status" value="1"/>
</dbReference>
<dbReference type="GO" id="GO:0016787">
    <property type="term" value="F:hydrolase activity"/>
    <property type="evidence" value="ECO:0007669"/>
    <property type="project" value="UniProtKB-KW"/>
</dbReference>
<name>A0ABW6M531_9ACTN</name>
<reference evidence="3 4" key="1">
    <citation type="submission" date="2024-10" db="EMBL/GenBank/DDBJ databases">
        <title>The Natural Products Discovery Center: Release of the First 8490 Sequenced Strains for Exploring Actinobacteria Biosynthetic Diversity.</title>
        <authorList>
            <person name="Kalkreuter E."/>
            <person name="Kautsar S.A."/>
            <person name="Yang D."/>
            <person name="Bader C.D."/>
            <person name="Teijaro C.N."/>
            <person name="Fluegel L."/>
            <person name="Davis C.M."/>
            <person name="Simpson J.R."/>
            <person name="Lauterbach L."/>
            <person name="Steele A.D."/>
            <person name="Gui C."/>
            <person name="Meng S."/>
            <person name="Li G."/>
            <person name="Viehrig K."/>
            <person name="Ye F."/>
            <person name="Su P."/>
            <person name="Kiefer A.F."/>
            <person name="Nichols A."/>
            <person name="Cepeda A.J."/>
            <person name="Yan W."/>
            <person name="Fan B."/>
            <person name="Jiang Y."/>
            <person name="Adhikari A."/>
            <person name="Zheng C.-J."/>
            <person name="Schuster L."/>
            <person name="Cowan T.M."/>
            <person name="Smanski M.J."/>
            <person name="Chevrette M.G."/>
            <person name="De Carvalho L.P.S."/>
            <person name="Shen B."/>
        </authorList>
    </citation>
    <scope>NUCLEOTIDE SEQUENCE [LARGE SCALE GENOMIC DNA]</scope>
    <source>
        <strain evidence="3 4">NPDC006488</strain>
    </source>
</reference>
<dbReference type="InterPro" id="IPR007867">
    <property type="entry name" value="GMC_OxRtase_C"/>
</dbReference>
<feature type="domain" description="3-keto-alpha-glucoside-1,2-lyase/3-keto-2-hydroxy-glucal hydratase" evidence="2">
    <location>
        <begin position="100"/>
        <end position="239"/>
    </location>
</feature>
<evidence type="ECO:0000313" key="4">
    <source>
        <dbReference type="Proteomes" id="UP001601303"/>
    </source>
</evidence>
<proteinExistence type="predicted"/>
<evidence type="ECO:0000313" key="3">
    <source>
        <dbReference type="EMBL" id="MFE9599915.1"/>
    </source>
</evidence>
<dbReference type="Gene3D" id="2.60.120.560">
    <property type="entry name" value="Exo-inulinase, domain 1"/>
    <property type="match status" value="1"/>
</dbReference>
<dbReference type="Proteomes" id="UP001601303">
    <property type="component" value="Unassembled WGS sequence"/>
</dbReference>
<organism evidence="3 4">
    <name type="scientific">Streptomyces hokutonensis</name>
    <dbReference type="NCBI Taxonomy" id="1306990"/>
    <lineage>
        <taxon>Bacteria</taxon>
        <taxon>Bacillati</taxon>
        <taxon>Actinomycetota</taxon>
        <taxon>Actinomycetes</taxon>
        <taxon>Kitasatosporales</taxon>
        <taxon>Streptomycetaceae</taxon>
        <taxon>Streptomyces</taxon>
    </lineage>
</organism>
<protein>
    <submittedName>
        <fullName evidence="3">Family 16 glycoside hydrolase</fullName>
    </submittedName>
</protein>
<dbReference type="Gene3D" id="3.50.50.60">
    <property type="entry name" value="FAD/NAD(P)-binding domain"/>
    <property type="match status" value="1"/>
</dbReference>
<gene>
    <name evidence="3" type="ORF">ACFYNQ_15240</name>
</gene>
<dbReference type="InterPro" id="IPR010496">
    <property type="entry name" value="AL/BT2_dom"/>
</dbReference>
<feature type="domain" description="Glucose-methanol-choline oxidoreductase C-terminal" evidence="1">
    <location>
        <begin position="1"/>
        <end position="45"/>
    </location>
</feature>
<dbReference type="RefSeq" id="WP_388106073.1">
    <property type="nucleotide sequence ID" value="NZ_JBIAHM010000004.1"/>
</dbReference>
<accession>A0ABW6M531</accession>
<dbReference type="InterPro" id="IPR036188">
    <property type="entry name" value="FAD/NAD-bd_sf"/>
</dbReference>
<dbReference type="SUPFAM" id="SSF51905">
    <property type="entry name" value="FAD/NAD(P)-binding domain"/>
    <property type="match status" value="1"/>
</dbReference>
<comment type="caution">
    <text evidence="3">The sequence shown here is derived from an EMBL/GenBank/DDBJ whole genome shotgun (WGS) entry which is preliminary data.</text>
</comment>
<dbReference type="EMBL" id="JBIAHM010000004">
    <property type="protein sequence ID" value="MFE9599915.1"/>
    <property type="molecule type" value="Genomic_DNA"/>
</dbReference>
<evidence type="ECO:0000259" key="1">
    <source>
        <dbReference type="Pfam" id="PF05199"/>
    </source>
</evidence>
<sequence>MGAPGTSVTDHTGRFHHLTNAYVAGPALFPSLGSANPSLTALTLARSTARAIVTERALTPPPGFQPLSLAPGDWQMIAAAGSSPQMRHLGPLLETSGSYGLYWYLRRSTGDTDFWIEWRELQAGDNSGVYLHAPDPSVPDALRLADTQGYEIQIDDLCAGTPTGLDIHCTGAIYGLQGPSASAANPPREWNSFLIQNVGRRIQVTLNGNTVNDYTGNRSTTGFLALQMHSGTIQFRNLQARPAARP</sequence>
<keyword evidence="4" id="KW-1185">Reference proteome</keyword>
<evidence type="ECO:0000259" key="2">
    <source>
        <dbReference type="Pfam" id="PF06439"/>
    </source>
</evidence>
<dbReference type="Pfam" id="PF06439">
    <property type="entry name" value="3keto-disac_hyd"/>
    <property type="match status" value="1"/>
</dbReference>